<sequence>MYRKIGILIALIISTLIVAQDIEVRNDSVKKVYTFKIFREIGSTSWIHTQEAFAEAEEMNADVILLHMNTYGGQVVFADSIRTKILNSNIPVHVFIDNNAASAGALISIACDSIYMRPGANIGAATVVNQSGEKMPDKYQSYMRSTIRATAEAHGKDTVVANGDTTYVWRRDPHIAEAMVDESIYIEGVIDTGKILTFTTLEAIENGFCEGQANNIKEVLTQLDINEYEMTTFRPSFYDGLKGFLTSPILQGILILVIMGGIYFELQTPGVGFPLAAAALAAILYFAPLYIDGLAANWEIILFIVGLVLIALEVFVIPGFGVAGVSGITLVVLGLTFSMLDNDLFDFEPVGFNKLLEALGIVLSGLFGSLLAIIYISKKILATDSALGARIALNTQEDVELGYIGVEASMKELVGESGVANTTLRPSGKVEINDEIYDAVAESGYIEKGTAIKVSRFSHGQLYVVISREK</sequence>
<dbReference type="Proteomes" id="UP000708576">
    <property type="component" value="Unassembled WGS sequence"/>
</dbReference>
<dbReference type="InterPro" id="IPR002810">
    <property type="entry name" value="NfeD-like_C"/>
</dbReference>
<dbReference type="InterPro" id="IPR012340">
    <property type="entry name" value="NA-bd_OB-fold"/>
</dbReference>
<evidence type="ECO:0000259" key="8">
    <source>
        <dbReference type="Pfam" id="PF25145"/>
    </source>
</evidence>
<evidence type="ECO:0000256" key="4">
    <source>
        <dbReference type="ARBA" id="ARBA00023136"/>
    </source>
</evidence>
<evidence type="ECO:0000259" key="7">
    <source>
        <dbReference type="Pfam" id="PF24961"/>
    </source>
</evidence>
<dbReference type="Gene3D" id="3.90.226.10">
    <property type="entry name" value="2-enoyl-CoA Hydratase, Chain A, domain 1"/>
    <property type="match status" value="1"/>
</dbReference>
<feature type="domain" description="NfeD-like C-terminal" evidence="6">
    <location>
        <begin position="411"/>
        <end position="464"/>
    </location>
</feature>
<dbReference type="PANTHER" id="PTHR33507">
    <property type="entry name" value="INNER MEMBRANE PROTEIN YBBJ"/>
    <property type="match status" value="1"/>
</dbReference>
<name>A0ABS5JUB6_9BACT</name>
<dbReference type="InterPro" id="IPR056738">
    <property type="entry name" value="NfeD1b_N"/>
</dbReference>
<dbReference type="Pfam" id="PF24961">
    <property type="entry name" value="NfeD_membrane"/>
    <property type="match status" value="1"/>
</dbReference>
<feature type="transmembrane region" description="Helical" evidence="5">
    <location>
        <begin position="355"/>
        <end position="376"/>
    </location>
</feature>
<evidence type="ECO:0000313" key="9">
    <source>
        <dbReference type="EMBL" id="MBS2098482.1"/>
    </source>
</evidence>
<dbReference type="CDD" id="cd07021">
    <property type="entry name" value="Clp_protease_NfeD_like"/>
    <property type="match status" value="1"/>
</dbReference>
<evidence type="ECO:0000256" key="5">
    <source>
        <dbReference type="SAM" id="Phobius"/>
    </source>
</evidence>
<dbReference type="PANTHER" id="PTHR33507:SF3">
    <property type="entry name" value="INNER MEMBRANE PROTEIN YBBJ"/>
    <property type="match status" value="1"/>
</dbReference>
<keyword evidence="4 5" id="KW-0472">Membrane</keyword>
<dbReference type="InterPro" id="IPR056739">
    <property type="entry name" value="NfeD_membrane"/>
</dbReference>
<feature type="domain" description="NfeD1b N-terminal" evidence="8">
    <location>
        <begin position="32"/>
        <end position="230"/>
    </location>
</feature>
<comment type="caution">
    <text evidence="9">The sequence shown here is derived from an EMBL/GenBank/DDBJ whole genome shotgun (WGS) entry which is preliminary data.</text>
</comment>
<organism evidence="9 10">
    <name type="scientific">Carboxylicivirga linearis</name>
    <dbReference type="NCBI Taxonomy" id="1628157"/>
    <lineage>
        <taxon>Bacteria</taxon>
        <taxon>Pseudomonadati</taxon>
        <taxon>Bacteroidota</taxon>
        <taxon>Bacteroidia</taxon>
        <taxon>Marinilabiliales</taxon>
        <taxon>Marinilabiliaceae</taxon>
        <taxon>Carboxylicivirga</taxon>
    </lineage>
</organism>
<feature type="transmembrane region" description="Helical" evidence="5">
    <location>
        <begin position="271"/>
        <end position="291"/>
    </location>
</feature>
<dbReference type="InterPro" id="IPR029045">
    <property type="entry name" value="ClpP/crotonase-like_dom_sf"/>
</dbReference>
<evidence type="ECO:0000259" key="6">
    <source>
        <dbReference type="Pfam" id="PF01957"/>
    </source>
</evidence>
<feature type="transmembrane region" description="Helical" evidence="5">
    <location>
        <begin position="297"/>
        <end position="315"/>
    </location>
</feature>
<dbReference type="EMBL" id="JAGUCO010000005">
    <property type="protein sequence ID" value="MBS2098482.1"/>
    <property type="molecule type" value="Genomic_DNA"/>
</dbReference>
<evidence type="ECO:0000256" key="3">
    <source>
        <dbReference type="ARBA" id="ARBA00022989"/>
    </source>
</evidence>
<keyword evidence="2 5" id="KW-0812">Transmembrane</keyword>
<evidence type="ECO:0000256" key="2">
    <source>
        <dbReference type="ARBA" id="ARBA00022692"/>
    </source>
</evidence>
<feature type="domain" description="NfeD integral membrane" evidence="7">
    <location>
        <begin position="250"/>
        <end position="372"/>
    </location>
</feature>
<keyword evidence="10" id="KW-1185">Reference proteome</keyword>
<keyword evidence="3 5" id="KW-1133">Transmembrane helix</keyword>
<dbReference type="InterPro" id="IPR052165">
    <property type="entry name" value="Membrane_assoc_protease"/>
</dbReference>
<reference evidence="9 10" key="1">
    <citation type="journal article" date="2015" name="Int. J. Syst. Evol. Microbiol.">
        <title>Carboxylicivirga linearis sp. nov., isolated from a sea cucumber culture pond.</title>
        <authorList>
            <person name="Wang F.Q."/>
            <person name="Zhou Y.X."/>
            <person name="Lin X.Z."/>
            <person name="Chen G.J."/>
            <person name="Du Z.J."/>
        </authorList>
    </citation>
    <scope>NUCLEOTIDE SEQUENCE [LARGE SCALE GENOMIC DNA]</scope>
    <source>
        <strain evidence="9 10">FB218</strain>
    </source>
</reference>
<protein>
    <submittedName>
        <fullName evidence="9">Nodulation protein NfeD</fullName>
    </submittedName>
</protein>
<accession>A0ABS5JUB6</accession>
<comment type="subcellular location">
    <subcellularLocation>
        <location evidence="1">Membrane</location>
        <topology evidence="1">Multi-pass membrane protein</topology>
    </subcellularLocation>
</comment>
<evidence type="ECO:0000313" key="10">
    <source>
        <dbReference type="Proteomes" id="UP000708576"/>
    </source>
</evidence>
<dbReference type="RefSeq" id="WP_212215723.1">
    <property type="nucleotide sequence ID" value="NZ_JAGUCO010000005.1"/>
</dbReference>
<evidence type="ECO:0000256" key="1">
    <source>
        <dbReference type="ARBA" id="ARBA00004141"/>
    </source>
</evidence>
<gene>
    <name evidence="9" type="ORF">KEM10_09335</name>
</gene>
<dbReference type="Pfam" id="PF25145">
    <property type="entry name" value="NfeD1b_N"/>
    <property type="match status" value="1"/>
</dbReference>
<dbReference type="Pfam" id="PF01957">
    <property type="entry name" value="NfeD"/>
    <property type="match status" value="1"/>
</dbReference>
<dbReference type="SUPFAM" id="SSF52096">
    <property type="entry name" value="ClpP/crotonase"/>
    <property type="match status" value="1"/>
</dbReference>
<feature type="transmembrane region" description="Helical" evidence="5">
    <location>
        <begin position="322"/>
        <end position="340"/>
    </location>
</feature>
<dbReference type="Gene3D" id="2.40.50.140">
    <property type="entry name" value="Nucleic acid-binding proteins"/>
    <property type="match status" value="1"/>
</dbReference>
<proteinExistence type="predicted"/>
<feature type="transmembrane region" description="Helical" evidence="5">
    <location>
        <begin position="244"/>
        <end position="264"/>
    </location>
</feature>